<gene>
    <name evidence="5" type="ORF">MAR_028404</name>
</gene>
<dbReference type="Gene3D" id="3.40.30.10">
    <property type="entry name" value="Glutaredoxin"/>
    <property type="match status" value="1"/>
</dbReference>
<sequence length="288" mass="33452">MALSLDDRLLGEKVENYCSSSEDENENDSSDEKSESRPVDKAPTFIPDEKSKDYTGSSTNTGPKGVLNDWREFKRLETEQREEQERERQAMMKKLQSHLNDEEEKKKDKEFLQDLEEFDDEFLKKYRQKRIEEMRRVLENSPKFGQVIQLDKSCFINEIDNEKKTVKVIVHVYEDNVEACRSMDGCIKCLAKEYVNIKFCRIKATEAKLSRKFSSTGVPALLIYKGGELIGNYIRLSDEFGEDFYATDVESFLQEHGMLPVLENTCIRDKTTGEVRAVLPEDDDFDID</sequence>
<feature type="compositionally biased region" description="Basic and acidic residues" evidence="3">
    <location>
        <begin position="30"/>
        <end position="40"/>
    </location>
</feature>
<dbReference type="InterPro" id="IPR024253">
    <property type="entry name" value="Phosducin_thioredoxin-like_dom"/>
</dbReference>
<dbReference type="InterPro" id="IPR051499">
    <property type="entry name" value="Phosducin-like_reg"/>
</dbReference>
<evidence type="ECO:0000259" key="4">
    <source>
        <dbReference type="Pfam" id="PF02114"/>
    </source>
</evidence>
<dbReference type="InterPro" id="IPR023196">
    <property type="entry name" value="Phosducin_N_dom_sf"/>
</dbReference>
<organism evidence="5 6">
    <name type="scientific">Mya arenaria</name>
    <name type="common">Soft-shell clam</name>
    <dbReference type="NCBI Taxonomy" id="6604"/>
    <lineage>
        <taxon>Eukaryota</taxon>
        <taxon>Metazoa</taxon>
        <taxon>Spiralia</taxon>
        <taxon>Lophotrochozoa</taxon>
        <taxon>Mollusca</taxon>
        <taxon>Bivalvia</taxon>
        <taxon>Autobranchia</taxon>
        <taxon>Heteroconchia</taxon>
        <taxon>Euheterodonta</taxon>
        <taxon>Imparidentia</taxon>
        <taxon>Neoheterodontei</taxon>
        <taxon>Myida</taxon>
        <taxon>Myoidea</taxon>
        <taxon>Myidae</taxon>
        <taxon>Mya</taxon>
    </lineage>
</organism>
<dbReference type="InterPro" id="IPR001200">
    <property type="entry name" value="Phosducin"/>
</dbReference>
<name>A0ABY7DDH6_MYAAR</name>
<dbReference type="EMBL" id="CP111013">
    <property type="protein sequence ID" value="WAQ95714.1"/>
    <property type="molecule type" value="Genomic_DNA"/>
</dbReference>
<dbReference type="SUPFAM" id="SSF52833">
    <property type="entry name" value="Thioredoxin-like"/>
    <property type="match status" value="1"/>
</dbReference>
<evidence type="ECO:0000313" key="6">
    <source>
        <dbReference type="Proteomes" id="UP001164746"/>
    </source>
</evidence>
<dbReference type="InterPro" id="IPR036249">
    <property type="entry name" value="Thioredoxin-like_sf"/>
</dbReference>
<dbReference type="PANTHER" id="PTHR46052:SF1">
    <property type="entry name" value="PHOSDUCIN-LIKE PROTEIN"/>
    <property type="match status" value="1"/>
</dbReference>
<feature type="domain" description="Phosducin" evidence="4">
    <location>
        <begin position="41"/>
        <end position="268"/>
    </location>
</feature>
<reference evidence="5" key="1">
    <citation type="submission" date="2022-11" db="EMBL/GenBank/DDBJ databases">
        <title>Centuries of genome instability and evolution in soft-shell clam transmissible cancer (bioRxiv).</title>
        <authorList>
            <person name="Hart S.F.M."/>
            <person name="Yonemitsu M.A."/>
            <person name="Giersch R.M."/>
            <person name="Beal B.F."/>
            <person name="Arriagada G."/>
            <person name="Davis B.W."/>
            <person name="Ostrander E.A."/>
            <person name="Goff S.P."/>
            <person name="Metzger M.J."/>
        </authorList>
    </citation>
    <scope>NUCLEOTIDE SEQUENCE</scope>
    <source>
        <strain evidence="5">MELC-2E11</strain>
        <tissue evidence="5">Siphon/mantle</tissue>
    </source>
</reference>
<keyword evidence="2" id="KW-0597">Phosphoprotein</keyword>
<dbReference type="PANTHER" id="PTHR46052">
    <property type="entry name" value="PHOSDUCIN-LIKE PROTEIN"/>
    <property type="match status" value="1"/>
</dbReference>
<protein>
    <submittedName>
        <fullName evidence="5">PHLP-like protein</fullName>
    </submittedName>
</protein>
<proteinExistence type="inferred from homology"/>
<evidence type="ECO:0000313" key="5">
    <source>
        <dbReference type="EMBL" id="WAQ95714.1"/>
    </source>
</evidence>
<feature type="compositionally biased region" description="Basic and acidic residues" evidence="3">
    <location>
        <begin position="69"/>
        <end position="90"/>
    </location>
</feature>
<dbReference type="CDD" id="cd02987">
    <property type="entry name" value="Phd_like_Phd"/>
    <property type="match status" value="1"/>
</dbReference>
<keyword evidence="6" id="KW-1185">Reference proteome</keyword>
<dbReference type="Pfam" id="PF02114">
    <property type="entry name" value="Phosducin"/>
    <property type="match status" value="1"/>
</dbReference>
<comment type="similarity">
    <text evidence="1">Belongs to the phosducin family.</text>
</comment>
<feature type="compositionally biased region" description="Basic and acidic residues" evidence="3">
    <location>
        <begin position="1"/>
        <end position="15"/>
    </location>
</feature>
<dbReference type="Gene3D" id="1.10.168.10">
    <property type="entry name" value="Phosducin, domain 2"/>
    <property type="match status" value="1"/>
</dbReference>
<evidence type="ECO:0000256" key="3">
    <source>
        <dbReference type="SAM" id="MobiDB-lite"/>
    </source>
</evidence>
<evidence type="ECO:0000256" key="1">
    <source>
        <dbReference type="ARBA" id="ARBA00009686"/>
    </source>
</evidence>
<dbReference type="PRINTS" id="PR00677">
    <property type="entry name" value="PHOSDUCIN"/>
</dbReference>
<evidence type="ECO:0000256" key="2">
    <source>
        <dbReference type="ARBA" id="ARBA00022553"/>
    </source>
</evidence>
<accession>A0ABY7DDH6</accession>
<dbReference type="Proteomes" id="UP001164746">
    <property type="component" value="Chromosome 2"/>
</dbReference>
<feature type="region of interest" description="Disordered" evidence="3">
    <location>
        <begin position="1"/>
        <end position="91"/>
    </location>
</feature>